<dbReference type="PROSITE" id="PS50195">
    <property type="entry name" value="PX"/>
    <property type="match status" value="1"/>
</dbReference>
<dbReference type="Proteomes" id="UP001174909">
    <property type="component" value="Unassembled WGS sequence"/>
</dbReference>
<evidence type="ECO:0000313" key="3">
    <source>
        <dbReference type="EMBL" id="CAI7993251.1"/>
    </source>
</evidence>
<dbReference type="InterPro" id="IPR036871">
    <property type="entry name" value="PX_dom_sf"/>
</dbReference>
<evidence type="ECO:0000259" key="2">
    <source>
        <dbReference type="PROSITE" id="PS50195"/>
    </source>
</evidence>
<dbReference type="AlphaFoldDB" id="A0AA35QVY8"/>
<protein>
    <submittedName>
        <fullName evidence="3">Sorting nexin-7</fullName>
    </submittedName>
</protein>
<dbReference type="PANTHER" id="PTHR10555:SF170">
    <property type="entry name" value="FI18122P1"/>
    <property type="match status" value="1"/>
</dbReference>
<evidence type="ECO:0000313" key="4">
    <source>
        <dbReference type="Proteomes" id="UP001174909"/>
    </source>
</evidence>
<evidence type="ECO:0000256" key="1">
    <source>
        <dbReference type="SAM" id="MobiDB-lite"/>
    </source>
</evidence>
<gene>
    <name evidence="3" type="ORF">GBAR_LOCUS1230</name>
</gene>
<keyword evidence="4" id="KW-1185">Reference proteome</keyword>
<feature type="region of interest" description="Disordered" evidence="1">
    <location>
        <begin position="88"/>
        <end position="112"/>
    </location>
</feature>
<reference evidence="3" key="1">
    <citation type="submission" date="2023-03" db="EMBL/GenBank/DDBJ databases">
        <authorList>
            <person name="Steffen K."/>
            <person name="Cardenas P."/>
        </authorList>
    </citation>
    <scope>NUCLEOTIDE SEQUENCE</scope>
</reference>
<name>A0AA35QVY8_GEOBA</name>
<sequence>MLVCVCVVSIFGTDYNILHGQFMFDEQIRLYADTRVRSGKWGLEQVEEGKEREGKEEGGASGEMVKHKSTWDRQRENAKLLDLESPVDARREVSVDETEDERDLKTSIAHREKQGSRTDSYINYRIVTEAIRPIHLYEESSYEVWRRYRDFEWLRAQVERSHPTLILPVSHSVAR</sequence>
<comment type="caution">
    <text evidence="3">The sequence shown here is derived from an EMBL/GenBank/DDBJ whole genome shotgun (WGS) entry which is preliminary data.</text>
</comment>
<feature type="region of interest" description="Disordered" evidence="1">
    <location>
        <begin position="46"/>
        <end position="72"/>
    </location>
</feature>
<dbReference type="Pfam" id="PF00787">
    <property type="entry name" value="PX"/>
    <property type="match status" value="1"/>
</dbReference>
<accession>A0AA35QVY8</accession>
<dbReference type="EMBL" id="CASHTH010000184">
    <property type="protein sequence ID" value="CAI7993251.1"/>
    <property type="molecule type" value="Genomic_DNA"/>
</dbReference>
<dbReference type="InterPro" id="IPR001683">
    <property type="entry name" value="PX_dom"/>
</dbReference>
<dbReference type="PANTHER" id="PTHR10555">
    <property type="entry name" value="SORTING NEXIN"/>
    <property type="match status" value="1"/>
</dbReference>
<proteinExistence type="predicted"/>
<dbReference type="GO" id="GO:0035091">
    <property type="term" value="F:phosphatidylinositol binding"/>
    <property type="evidence" value="ECO:0007669"/>
    <property type="project" value="InterPro"/>
</dbReference>
<feature type="compositionally biased region" description="Basic and acidic residues" evidence="1">
    <location>
        <begin position="47"/>
        <end position="72"/>
    </location>
</feature>
<dbReference type="SUPFAM" id="SSF64268">
    <property type="entry name" value="PX domain"/>
    <property type="match status" value="1"/>
</dbReference>
<dbReference type="Gene3D" id="3.30.1520.10">
    <property type="entry name" value="Phox-like domain"/>
    <property type="match status" value="1"/>
</dbReference>
<dbReference type="GO" id="GO:0005768">
    <property type="term" value="C:endosome"/>
    <property type="evidence" value="ECO:0007669"/>
    <property type="project" value="TreeGrafter"/>
</dbReference>
<feature type="compositionally biased region" description="Basic and acidic residues" evidence="1">
    <location>
        <begin position="102"/>
        <end position="112"/>
    </location>
</feature>
<organism evidence="3 4">
    <name type="scientific">Geodia barretti</name>
    <name type="common">Barrett's horny sponge</name>
    <dbReference type="NCBI Taxonomy" id="519541"/>
    <lineage>
        <taxon>Eukaryota</taxon>
        <taxon>Metazoa</taxon>
        <taxon>Porifera</taxon>
        <taxon>Demospongiae</taxon>
        <taxon>Heteroscleromorpha</taxon>
        <taxon>Tetractinellida</taxon>
        <taxon>Astrophorina</taxon>
        <taxon>Geodiidae</taxon>
        <taxon>Geodia</taxon>
    </lineage>
</organism>
<feature type="domain" description="PX" evidence="2">
    <location>
        <begin position="102"/>
        <end position="175"/>
    </location>
</feature>